<dbReference type="EMBL" id="MN740594">
    <property type="protein sequence ID" value="QHS78085.1"/>
    <property type="molecule type" value="Genomic_DNA"/>
</dbReference>
<protein>
    <submittedName>
        <fullName evidence="1">Uncharacterized protein</fullName>
    </submittedName>
</protein>
<dbReference type="AlphaFoldDB" id="A0A6C0AFD9"/>
<evidence type="ECO:0000313" key="1">
    <source>
        <dbReference type="EMBL" id="QHS78085.1"/>
    </source>
</evidence>
<proteinExistence type="predicted"/>
<organism evidence="1">
    <name type="scientific">viral metagenome</name>
    <dbReference type="NCBI Taxonomy" id="1070528"/>
    <lineage>
        <taxon>unclassified sequences</taxon>
        <taxon>metagenomes</taxon>
        <taxon>organismal metagenomes</taxon>
    </lineage>
</organism>
<name>A0A6C0AFD9_9ZZZZ</name>
<reference evidence="1" key="1">
    <citation type="journal article" date="2020" name="Nature">
        <title>Giant virus diversity and host interactions through global metagenomics.</title>
        <authorList>
            <person name="Schulz F."/>
            <person name="Roux S."/>
            <person name="Paez-Espino D."/>
            <person name="Jungbluth S."/>
            <person name="Walsh D.A."/>
            <person name="Denef V.J."/>
            <person name="McMahon K.D."/>
            <person name="Konstantinidis K.T."/>
            <person name="Eloe-Fadrosh E.A."/>
            <person name="Kyrpides N.C."/>
            <person name="Woyke T."/>
        </authorList>
    </citation>
    <scope>NUCLEOTIDE SEQUENCE</scope>
    <source>
        <strain evidence="1">GVMAG-S-1021933-23</strain>
    </source>
</reference>
<accession>A0A6C0AFD9</accession>
<sequence>MFVLKFEWFKKKLGKLKWDGVVNNFLKNSYGIKSKKIFC</sequence>